<evidence type="ECO:0000313" key="1">
    <source>
        <dbReference type="EMBL" id="MBU2662077.1"/>
    </source>
</evidence>
<proteinExistence type="predicted"/>
<comment type="caution">
    <text evidence="1">The sequence shown here is derived from an EMBL/GenBank/DDBJ whole genome shotgun (WGS) entry which is preliminary data.</text>
</comment>
<gene>
    <name evidence="1" type="ORF">KOI35_01010</name>
</gene>
<name>A0ABS5YFI8_9ACTN</name>
<dbReference type="EMBL" id="JAHKKG010000001">
    <property type="protein sequence ID" value="MBU2662077.1"/>
    <property type="molecule type" value="Genomic_DNA"/>
</dbReference>
<dbReference type="Proteomes" id="UP001519654">
    <property type="component" value="Unassembled WGS sequence"/>
</dbReference>
<evidence type="ECO:0000313" key="2">
    <source>
        <dbReference type="Proteomes" id="UP001519654"/>
    </source>
</evidence>
<keyword evidence="1" id="KW-0378">Hydrolase</keyword>
<sequence>MAALRPRRDEVRDRTGGRRGRWTEWRSLTMPVLPILGEHSLIPPDEVHEMAADRVVVAGAGHDVHLEAPDETARLVLDFPGEVQGRWSRKCDHSI</sequence>
<dbReference type="Gene3D" id="3.40.50.1820">
    <property type="entry name" value="alpha/beta hydrolase"/>
    <property type="match status" value="1"/>
</dbReference>
<dbReference type="SUPFAM" id="SSF53474">
    <property type="entry name" value="alpha/beta-Hydrolases"/>
    <property type="match status" value="1"/>
</dbReference>
<organism evidence="1 2">
    <name type="scientific">Paractinoplanes bogorensis</name>
    <dbReference type="NCBI Taxonomy" id="1610840"/>
    <lineage>
        <taxon>Bacteria</taxon>
        <taxon>Bacillati</taxon>
        <taxon>Actinomycetota</taxon>
        <taxon>Actinomycetes</taxon>
        <taxon>Micromonosporales</taxon>
        <taxon>Micromonosporaceae</taxon>
        <taxon>Paractinoplanes</taxon>
    </lineage>
</organism>
<keyword evidence="2" id="KW-1185">Reference proteome</keyword>
<dbReference type="GO" id="GO:0016787">
    <property type="term" value="F:hydrolase activity"/>
    <property type="evidence" value="ECO:0007669"/>
    <property type="project" value="UniProtKB-KW"/>
</dbReference>
<dbReference type="InterPro" id="IPR029058">
    <property type="entry name" value="AB_hydrolase_fold"/>
</dbReference>
<protein>
    <submittedName>
        <fullName evidence="1">Alpha/beta hydrolase</fullName>
    </submittedName>
</protein>
<reference evidence="1 2" key="1">
    <citation type="submission" date="2021-06" db="EMBL/GenBank/DDBJ databases">
        <title>Actinoplanes lichenicola sp. nov., and Actinoplanes ovalisporus sp. nov., isolated from lichen in Thailand.</title>
        <authorList>
            <person name="Saeng-In P."/>
            <person name="Kanchanasin P."/>
            <person name="Yuki M."/>
            <person name="Kudo T."/>
            <person name="Ohkuma M."/>
            <person name="Phongsopitanun W."/>
            <person name="Tanasupawat S."/>
        </authorList>
    </citation>
    <scope>NUCLEOTIDE SEQUENCE [LARGE SCALE GENOMIC DNA]</scope>
    <source>
        <strain evidence="1 2">NBRC 110975</strain>
    </source>
</reference>
<accession>A0ABS5YFI8</accession>